<feature type="chain" id="PRO_5046355537" description="DUF4124 domain-containing protein" evidence="1">
    <location>
        <begin position="23"/>
        <end position="214"/>
    </location>
</feature>
<feature type="signal peptide" evidence="1">
    <location>
        <begin position="1"/>
        <end position="22"/>
    </location>
</feature>
<gene>
    <name evidence="2" type="ORF">SNE34_08310</name>
</gene>
<proteinExistence type="predicted"/>
<accession>A0ABU7YYF4</accession>
<evidence type="ECO:0000313" key="2">
    <source>
        <dbReference type="EMBL" id="MEG3184010.1"/>
    </source>
</evidence>
<sequence>MTKFAPALLATTALLLCAPALAQKPAGKKVYCWNEDGRKICGDALPASAVDNARTEFSASGMATKRLERAPTDAERAAADVLAEQQRLAAIATAAKERRELAMVESYASEDELRRAFEHRLGLLDAAVKSSKLGVEGLRRSLVTLLRRAGEAELAGKPVAKALTGTIQTQHQQLRRQQALLADQQLERNTADEDLASALRRYRELKKPTADSQS</sequence>
<dbReference type="RefSeq" id="WP_332616489.1">
    <property type="nucleotide sequence ID" value="NZ_JAXGFP010000003.1"/>
</dbReference>
<name>A0ABU7YYF4_9GAMM</name>
<evidence type="ECO:0008006" key="4">
    <source>
        <dbReference type="Google" id="ProtNLM"/>
    </source>
</evidence>
<dbReference type="EMBL" id="JAXGFP010000003">
    <property type="protein sequence ID" value="MEG3184010.1"/>
    <property type="molecule type" value="Genomic_DNA"/>
</dbReference>
<evidence type="ECO:0000313" key="3">
    <source>
        <dbReference type="Proteomes" id="UP001355056"/>
    </source>
</evidence>
<dbReference type="Proteomes" id="UP001355056">
    <property type="component" value="Unassembled WGS sequence"/>
</dbReference>
<protein>
    <recommendedName>
        <fullName evidence="4">DUF4124 domain-containing protein</fullName>
    </recommendedName>
</protein>
<keyword evidence="3" id="KW-1185">Reference proteome</keyword>
<organism evidence="2 3">
    <name type="scientific">Novilysobacter erysipheiresistens</name>
    <dbReference type="NCBI Taxonomy" id="1749332"/>
    <lineage>
        <taxon>Bacteria</taxon>
        <taxon>Pseudomonadati</taxon>
        <taxon>Pseudomonadota</taxon>
        <taxon>Gammaproteobacteria</taxon>
        <taxon>Lysobacterales</taxon>
        <taxon>Lysobacteraceae</taxon>
        <taxon>Novilysobacter</taxon>
    </lineage>
</organism>
<keyword evidence="1" id="KW-0732">Signal</keyword>
<comment type="caution">
    <text evidence="2">The sequence shown here is derived from an EMBL/GenBank/DDBJ whole genome shotgun (WGS) entry which is preliminary data.</text>
</comment>
<evidence type="ECO:0000256" key="1">
    <source>
        <dbReference type="SAM" id="SignalP"/>
    </source>
</evidence>
<reference evidence="2 3" key="1">
    <citation type="journal article" date="2016" name="Int. J. Syst. Evol. Microbiol.">
        <title>Lysobacter erysipheiresistens sp. nov., an antagonist of powdery mildew, isolated from tobacco-cultivated soil.</title>
        <authorList>
            <person name="Xie B."/>
            <person name="Li T."/>
            <person name="Lin X."/>
            <person name="Wang C.J."/>
            <person name="Chen Y.J."/>
            <person name="Liu W.J."/>
            <person name="Zhao Z.W."/>
        </authorList>
    </citation>
    <scope>NUCLEOTIDE SEQUENCE [LARGE SCALE GENOMIC DNA]</scope>
    <source>
        <strain evidence="2 3">RS-LYSO-3</strain>
    </source>
</reference>